<dbReference type="EMBL" id="ASHM01136686">
    <property type="protein sequence ID" value="PNX60433.1"/>
    <property type="molecule type" value="Genomic_DNA"/>
</dbReference>
<proteinExistence type="predicted"/>
<evidence type="ECO:0000313" key="1">
    <source>
        <dbReference type="EMBL" id="PNX60433.1"/>
    </source>
</evidence>
<reference evidence="1 2" key="2">
    <citation type="journal article" date="2017" name="Front. Plant Sci.">
        <title>Gene Classification and Mining of Molecular Markers Useful in Red Clover (Trifolium pratense) Breeding.</title>
        <authorList>
            <person name="Istvanek J."/>
            <person name="Dluhosova J."/>
            <person name="Dluhos P."/>
            <person name="Patkova L."/>
            <person name="Nedelnik J."/>
            <person name="Repkova J."/>
        </authorList>
    </citation>
    <scope>NUCLEOTIDE SEQUENCE [LARGE SCALE GENOMIC DNA]</scope>
    <source>
        <strain evidence="2">cv. Tatra</strain>
        <tissue evidence="1">Young leaves</tissue>
    </source>
</reference>
<name>A0A2K3K2A9_TRIPR</name>
<dbReference type="Proteomes" id="UP000236291">
    <property type="component" value="Unassembled WGS sequence"/>
</dbReference>
<organism evidence="1 2">
    <name type="scientific">Trifolium pratense</name>
    <name type="common">Red clover</name>
    <dbReference type="NCBI Taxonomy" id="57577"/>
    <lineage>
        <taxon>Eukaryota</taxon>
        <taxon>Viridiplantae</taxon>
        <taxon>Streptophyta</taxon>
        <taxon>Embryophyta</taxon>
        <taxon>Tracheophyta</taxon>
        <taxon>Spermatophyta</taxon>
        <taxon>Magnoliopsida</taxon>
        <taxon>eudicotyledons</taxon>
        <taxon>Gunneridae</taxon>
        <taxon>Pentapetalae</taxon>
        <taxon>rosids</taxon>
        <taxon>fabids</taxon>
        <taxon>Fabales</taxon>
        <taxon>Fabaceae</taxon>
        <taxon>Papilionoideae</taxon>
        <taxon>50 kb inversion clade</taxon>
        <taxon>NPAAA clade</taxon>
        <taxon>Hologalegina</taxon>
        <taxon>IRL clade</taxon>
        <taxon>Trifolieae</taxon>
        <taxon>Trifolium</taxon>
    </lineage>
</organism>
<reference evidence="1 2" key="1">
    <citation type="journal article" date="2014" name="Am. J. Bot.">
        <title>Genome assembly and annotation for red clover (Trifolium pratense; Fabaceae).</title>
        <authorList>
            <person name="Istvanek J."/>
            <person name="Jaros M."/>
            <person name="Krenek A."/>
            <person name="Repkova J."/>
        </authorList>
    </citation>
    <scope>NUCLEOTIDE SEQUENCE [LARGE SCALE GENOMIC DNA]</scope>
    <source>
        <strain evidence="2">cv. Tatra</strain>
        <tissue evidence="1">Young leaves</tissue>
    </source>
</reference>
<comment type="caution">
    <text evidence="1">The sequence shown here is derived from an EMBL/GenBank/DDBJ whole genome shotgun (WGS) entry which is preliminary data.</text>
</comment>
<sequence length="50" mass="5189">DTKEKDMGIGAASSQDGCFLYCESAMLGEHVMHTSVGSVACPPLQNATIS</sequence>
<accession>A0A2K3K2A9</accession>
<gene>
    <name evidence="1" type="ORF">L195_g060179</name>
</gene>
<protein>
    <submittedName>
        <fullName evidence="1">Uncharacterized protein</fullName>
    </submittedName>
</protein>
<feature type="non-terminal residue" evidence="1">
    <location>
        <position position="1"/>
    </location>
</feature>
<evidence type="ECO:0000313" key="2">
    <source>
        <dbReference type="Proteomes" id="UP000236291"/>
    </source>
</evidence>
<dbReference type="AlphaFoldDB" id="A0A2K3K2A9"/>